<reference evidence="2 3" key="1">
    <citation type="submission" date="2018-07" db="EMBL/GenBank/DDBJ databases">
        <title>Genomic Encyclopedia of Type Strains, Phase IV (KMG-IV): sequencing the most valuable type-strain genomes for metagenomic binning, comparative biology and taxonomic classification.</title>
        <authorList>
            <person name="Goeker M."/>
        </authorList>
    </citation>
    <scope>NUCLEOTIDE SEQUENCE [LARGE SCALE GENOMIC DNA]</scope>
    <source>
        <strain evidence="2 3">DSM 44952</strain>
    </source>
</reference>
<dbReference type="Pfam" id="PF13460">
    <property type="entry name" value="NAD_binding_10"/>
    <property type="match status" value="1"/>
</dbReference>
<evidence type="ECO:0000313" key="2">
    <source>
        <dbReference type="EMBL" id="RDI53979.1"/>
    </source>
</evidence>
<dbReference type="SUPFAM" id="SSF51735">
    <property type="entry name" value="NAD(P)-binding Rossmann-fold domains"/>
    <property type="match status" value="1"/>
</dbReference>
<dbReference type="Proteomes" id="UP000255355">
    <property type="component" value="Unassembled WGS sequence"/>
</dbReference>
<name>A0A370HAL0_9NOCA</name>
<dbReference type="GO" id="GO:0044877">
    <property type="term" value="F:protein-containing complex binding"/>
    <property type="evidence" value="ECO:0007669"/>
    <property type="project" value="TreeGrafter"/>
</dbReference>
<protein>
    <submittedName>
        <fullName evidence="2">Uncharacterized protein YbjT (DUF2867 family)</fullName>
    </submittedName>
</protein>
<dbReference type="InterPro" id="IPR051207">
    <property type="entry name" value="ComplexI_NDUFA9_subunit"/>
</dbReference>
<evidence type="ECO:0000313" key="3">
    <source>
        <dbReference type="Proteomes" id="UP000255355"/>
    </source>
</evidence>
<proteinExistence type="predicted"/>
<dbReference type="RefSeq" id="WP_068016053.1">
    <property type="nucleotide sequence ID" value="NZ_QQAZ01000002.1"/>
</dbReference>
<evidence type="ECO:0000259" key="1">
    <source>
        <dbReference type="Pfam" id="PF13460"/>
    </source>
</evidence>
<keyword evidence="3" id="KW-1185">Reference proteome</keyword>
<accession>A0A370HAL0</accession>
<dbReference type="PANTHER" id="PTHR12126:SF11">
    <property type="entry name" value="NADH DEHYDROGENASE [UBIQUINONE] 1 ALPHA SUBCOMPLEX SUBUNIT 9, MITOCHONDRIAL"/>
    <property type="match status" value="1"/>
</dbReference>
<sequence length="261" mass="27541">MLVAVLGGTGMLGAPVVRELLARGHDVRMLSRSAPGQVPDGAEHRPVDVTTGRGLDAALAGVDTVVDAVSTQRRANEVLVEGVQRVLDAEQRAGVGHHVEISIVGCDRVGTAYFRAKVAQERLVTAGPVPWTLLRATQFHEFVDDALASAARYRIAPHSTARVQPVDVDAVAVRLADAVDAGPSGRLPDLGGPTVYTLTEASTLRRTRIRRALLPIRVPTLGRTARALRDGALCVGPGGETASFDYAAWLERRTVSGPTAG</sequence>
<dbReference type="AlphaFoldDB" id="A0A370HAL0"/>
<organism evidence="2 3">
    <name type="scientific">Nocardia mexicana</name>
    <dbReference type="NCBI Taxonomy" id="279262"/>
    <lineage>
        <taxon>Bacteria</taxon>
        <taxon>Bacillati</taxon>
        <taxon>Actinomycetota</taxon>
        <taxon>Actinomycetes</taxon>
        <taxon>Mycobacteriales</taxon>
        <taxon>Nocardiaceae</taxon>
        <taxon>Nocardia</taxon>
    </lineage>
</organism>
<dbReference type="EMBL" id="QQAZ01000002">
    <property type="protein sequence ID" value="RDI53979.1"/>
    <property type="molecule type" value="Genomic_DNA"/>
</dbReference>
<dbReference type="Gene3D" id="3.40.50.720">
    <property type="entry name" value="NAD(P)-binding Rossmann-like Domain"/>
    <property type="match status" value="1"/>
</dbReference>
<dbReference type="InterPro" id="IPR036291">
    <property type="entry name" value="NAD(P)-bd_dom_sf"/>
</dbReference>
<comment type="caution">
    <text evidence="2">The sequence shown here is derived from an EMBL/GenBank/DDBJ whole genome shotgun (WGS) entry which is preliminary data.</text>
</comment>
<dbReference type="PANTHER" id="PTHR12126">
    <property type="entry name" value="NADH-UBIQUINONE OXIDOREDUCTASE 39 KDA SUBUNIT-RELATED"/>
    <property type="match status" value="1"/>
</dbReference>
<dbReference type="InterPro" id="IPR016040">
    <property type="entry name" value="NAD(P)-bd_dom"/>
</dbReference>
<feature type="domain" description="NAD(P)-binding" evidence="1">
    <location>
        <begin position="7"/>
        <end position="175"/>
    </location>
</feature>
<gene>
    <name evidence="2" type="ORF">DFR68_102100</name>
</gene>
<dbReference type="STRING" id="1210089.GCA_001613165_01693"/>